<sequence>MAIVGGLDVHRGQITFDCLDSDSGQVQRGRIVPATRDRFRAWLRELPRPAVLAVEGCTGWRFVVEECREAGVEVQLAEPADTAAANGPEHRARTDRADAAKIRHLLAEDRLLQSWIPPTQVLEMRTLLRLYKDLRDEHTAWVQRIHAHLFHHGVPAPVGDLLALEMRARLTAGEGLSPAAHQAVQAALRTLDALEREMTVLRRQFTLFARRQPGCAALLEYYGVGPVTAVAIWAELGVARRFSSSRQAVRHAGLDITVYSSDSKRSPGRLARQGPPLLRWALFEAAKCAARPSAPDYAYYQQVKERCGGNRAALSVARKLIRRAHHTLRALGDKALAPA</sequence>
<proteinExistence type="predicted"/>
<reference evidence="3" key="1">
    <citation type="journal article" date="2014" name="Int. J. Syst. Evol. Microbiol.">
        <title>Complete genome sequence of Corynebacterium casei LMG S-19264T (=DSM 44701T), isolated from a smear-ripened cheese.</title>
        <authorList>
            <consortium name="US DOE Joint Genome Institute (JGI-PGF)"/>
            <person name="Walter F."/>
            <person name="Albersmeier A."/>
            <person name="Kalinowski J."/>
            <person name="Ruckert C."/>
        </authorList>
    </citation>
    <scope>NUCLEOTIDE SEQUENCE</scope>
    <source>
        <strain evidence="3">JCM 4790</strain>
    </source>
</reference>
<dbReference type="GO" id="GO:0006313">
    <property type="term" value="P:DNA transposition"/>
    <property type="evidence" value="ECO:0007669"/>
    <property type="project" value="InterPro"/>
</dbReference>
<dbReference type="PANTHER" id="PTHR33055:SF3">
    <property type="entry name" value="PUTATIVE TRANSPOSASE FOR IS117-RELATED"/>
    <property type="match status" value="1"/>
</dbReference>
<dbReference type="Pfam" id="PF01548">
    <property type="entry name" value="DEDD_Tnp_IS110"/>
    <property type="match status" value="1"/>
</dbReference>
<gene>
    <name evidence="3" type="ORF">GCM10010358_82990</name>
</gene>
<dbReference type="GO" id="GO:0004803">
    <property type="term" value="F:transposase activity"/>
    <property type="evidence" value="ECO:0007669"/>
    <property type="project" value="InterPro"/>
</dbReference>
<feature type="domain" description="Transposase IS110-like N-terminal" evidence="1">
    <location>
        <begin position="6"/>
        <end position="149"/>
    </location>
</feature>
<protein>
    <submittedName>
        <fullName evidence="3">IS110 family transposase</fullName>
    </submittedName>
</protein>
<dbReference type="InterPro" id="IPR003346">
    <property type="entry name" value="Transposase_20"/>
</dbReference>
<feature type="domain" description="Transposase IS116/IS110/IS902 C-terminal" evidence="2">
    <location>
        <begin position="216"/>
        <end position="301"/>
    </location>
</feature>
<evidence type="ECO:0000259" key="1">
    <source>
        <dbReference type="Pfam" id="PF01548"/>
    </source>
</evidence>
<dbReference type="PANTHER" id="PTHR33055">
    <property type="entry name" value="TRANSPOSASE FOR INSERTION SEQUENCE ELEMENT IS1111A"/>
    <property type="match status" value="1"/>
</dbReference>
<organism evidence="3 4">
    <name type="scientific">Streptomyces minutiscleroticus</name>
    <dbReference type="NCBI Taxonomy" id="68238"/>
    <lineage>
        <taxon>Bacteria</taxon>
        <taxon>Bacillati</taxon>
        <taxon>Actinomycetota</taxon>
        <taxon>Actinomycetes</taxon>
        <taxon>Kitasatosporales</taxon>
        <taxon>Streptomycetaceae</taxon>
        <taxon>Streptomyces</taxon>
    </lineage>
</organism>
<dbReference type="InterPro" id="IPR002525">
    <property type="entry name" value="Transp_IS110-like_N"/>
</dbReference>
<dbReference type="NCBIfam" id="NF033542">
    <property type="entry name" value="transpos_IS110"/>
    <property type="match status" value="1"/>
</dbReference>
<name>A0A918UAZ9_9ACTN</name>
<evidence type="ECO:0000259" key="2">
    <source>
        <dbReference type="Pfam" id="PF02371"/>
    </source>
</evidence>
<dbReference type="RefSeq" id="WP_190195415.1">
    <property type="nucleotide sequence ID" value="NZ_BMVU01000154.1"/>
</dbReference>
<dbReference type="Proteomes" id="UP000619244">
    <property type="component" value="Unassembled WGS sequence"/>
</dbReference>
<evidence type="ECO:0000313" key="4">
    <source>
        <dbReference type="Proteomes" id="UP000619244"/>
    </source>
</evidence>
<dbReference type="GO" id="GO:0003677">
    <property type="term" value="F:DNA binding"/>
    <property type="evidence" value="ECO:0007669"/>
    <property type="project" value="InterPro"/>
</dbReference>
<accession>A0A918UAZ9</accession>
<comment type="caution">
    <text evidence="3">The sequence shown here is derived from an EMBL/GenBank/DDBJ whole genome shotgun (WGS) entry which is preliminary data.</text>
</comment>
<evidence type="ECO:0000313" key="3">
    <source>
        <dbReference type="EMBL" id="GGY19722.1"/>
    </source>
</evidence>
<dbReference type="Pfam" id="PF02371">
    <property type="entry name" value="Transposase_20"/>
    <property type="match status" value="1"/>
</dbReference>
<dbReference type="AlphaFoldDB" id="A0A918UAZ9"/>
<dbReference type="InterPro" id="IPR047650">
    <property type="entry name" value="Transpos_IS110"/>
</dbReference>
<keyword evidence="4" id="KW-1185">Reference proteome</keyword>
<dbReference type="EMBL" id="BMVU01000154">
    <property type="protein sequence ID" value="GGY19722.1"/>
    <property type="molecule type" value="Genomic_DNA"/>
</dbReference>
<reference evidence="3" key="2">
    <citation type="submission" date="2020-09" db="EMBL/GenBank/DDBJ databases">
        <authorList>
            <person name="Sun Q."/>
            <person name="Ohkuma M."/>
        </authorList>
    </citation>
    <scope>NUCLEOTIDE SEQUENCE</scope>
    <source>
        <strain evidence="3">JCM 4790</strain>
    </source>
</reference>